<accession>A0A6A3KQP0</accession>
<proteinExistence type="predicted"/>
<protein>
    <submittedName>
        <fullName evidence="2">Uncharacterized protein</fullName>
    </submittedName>
</protein>
<dbReference type="OrthoDB" id="10418561at2759"/>
<evidence type="ECO:0000256" key="1">
    <source>
        <dbReference type="SAM" id="MobiDB-lite"/>
    </source>
</evidence>
<keyword evidence="4" id="KW-1185">Reference proteome</keyword>
<dbReference type="Proteomes" id="UP000434957">
    <property type="component" value="Unassembled WGS sequence"/>
</dbReference>
<dbReference type="Proteomes" id="UP000435112">
    <property type="component" value="Unassembled WGS sequence"/>
</dbReference>
<comment type="caution">
    <text evidence="2">The sequence shown here is derived from an EMBL/GenBank/DDBJ whole genome shotgun (WGS) entry which is preliminary data.</text>
</comment>
<gene>
    <name evidence="2" type="ORF">PR002_g15624</name>
    <name evidence="3" type="ORF">PR003_g15757</name>
</gene>
<dbReference type="EMBL" id="QXFU01001148">
    <property type="protein sequence ID" value="KAE9009410.1"/>
    <property type="molecule type" value="Genomic_DNA"/>
</dbReference>
<evidence type="ECO:0000313" key="3">
    <source>
        <dbReference type="EMBL" id="KAE9328569.1"/>
    </source>
</evidence>
<evidence type="ECO:0000313" key="4">
    <source>
        <dbReference type="Proteomes" id="UP000434957"/>
    </source>
</evidence>
<evidence type="ECO:0000313" key="2">
    <source>
        <dbReference type="EMBL" id="KAE9009410.1"/>
    </source>
</evidence>
<dbReference type="AlphaFoldDB" id="A0A6A3KQP0"/>
<sequence length="97" mass="10858">MYDTGCSHPTQSKLRWSGRPSTSHGEPVKNSEENQGAAVVAPPLQKTQFESWADLQDYLEVYEREHVPVNYAKTIVCTHPGKYKSFGKGIGKRQHGV</sequence>
<evidence type="ECO:0000313" key="5">
    <source>
        <dbReference type="Proteomes" id="UP000435112"/>
    </source>
</evidence>
<organism evidence="2 5">
    <name type="scientific">Phytophthora rubi</name>
    <dbReference type="NCBI Taxonomy" id="129364"/>
    <lineage>
        <taxon>Eukaryota</taxon>
        <taxon>Sar</taxon>
        <taxon>Stramenopiles</taxon>
        <taxon>Oomycota</taxon>
        <taxon>Peronosporomycetes</taxon>
        <taxon>Peronosporales</taxon>
        <taxon>Peronosporaceae</taxon>
        <taxon>Phytophthora</taxon>
    </lineage>
</organism>
<name>A0A6A3KQP0_9STRA</name>
<feature type="compositionally biased region" description="Polar residues" evidence="1">
    <location>
        <begin position="7"/>
        <end position="24"/>
    </location>
</feature>
<reference evidence="2 5" key="1">
    <citation type="submission" date="2018-09" db="EMBL/GenBank/DDBJ databases">
        <title>Genomic investigation of the strawberry pathogen Phytophthora fragariae indicates pathogenicity is determined by transcriptional variation in three key races.</title>
        <authorList>
            <person name="Adams T.M."/>
            <person name="Armitage A.D."/>
            <person name="Sobczyk M.K."/>
            <person name="Bates H.J."/>
            <person name="Dunwell J.M."/>
            <person name="Nellist C.F."/>
            <person name="Harrison R.J."/>
        </authorList>
    </citation>
    <scope>NUCLEOTIDE SEQUENCE [LARGE SCALE GENOMIC DNA]</scope>
    <source>
        <strain evidence="2 5">SCRP324</strain>
        <strain evidence="3 4">SCRP333</strain>
    </source>
</reference>
<feature type="region of interest" description="Disordered" evidence="1">
    <location>
        <begin position="1"/>
        <end position="42"/>
    </location>
</feature>
<dbReference type="EMBL" id="QXFT01001111">
    <property type="protein sequence ID" value="KAE9328569.1"/>
    <property type="molecule type" value="Genomic_DNA"/>
</dbReference>